<dbReference type="Gene3D" id="3.60.15.10">
    <property type="entry name" value="Ribonuclease Z/Hydroxyacylglutathione hydrolase-like"/>
    <property type="match status" value="1"/>
</dbReference>
<dbReference type="GO" id="GO:0003723">
    <property type="term" value="F:RNA binding"/>
    <property type="evidence" value="ECO:0007669"/>
    <property type="project" value="TreeGrafter"/>
</dbReference>
<dbReference type="GO" id="GO:0004521">
    <property type="term" value="F:RNA endonuclease activity"/>
    <property type="evidence" value="ECO:0007669"/>
    <property type="project" value="TreeGrafter"/>
</dbReference>
<dbReference type="AlphaFoldDB" id="A0AA39KK25"/>
<reference evidence="2" key="1">
    <citation type="journal article" date="2023" name="bioRxiv">
        <title>Scaffold-level genome assemblies of two parasitoid biocontrol wasps reveal the parthenogenesis mechanism and an associated novel virus.</title>
        <authorList>
            <person name="Inwood S."/>
            <person name="Skelly J."/>
            <person name="Guhlin J."/>
            <person name="Harrop T."/>
            <person name="Goldson S."/>
            <person name="Dearden P."/>
        </authorList>
    </citation>
    <scope>NUCLEOTIDE SEQUENCE</scope>
    <source>
        <strain evidence="2">Irish</strain>
        <tissue evidence="2">Whole body</tissue>
    </source>
</reference>
<feature type="domain" description="Zn-dependent metallo-hydrolase RNA specificity" evidence="1">
    <location>
        <begin position="2"/>
        <end position="49"/>
    </location>
</feature>
<dbReference type="PANTHER" id="PTHR11203">
    <property type="entry name" value="CLEAVAGE AND POLYADENYLATION SPECIFICITY FACTOR FAMILY MEMBER"/>
    <property type="match status" value="1"/>
</dbReference>
<dbReference type="SUPFAM" id="SSF56281">
    <property type="entry name" value="Metallo-hydrolase/oxidoreductase"/>
    <property type="match status" value="1"/>
</dbReference>
<dbReference type="InterPro" id="IPR050698">
    <property type="entry name" value="MBL"/>
</dbReference>
<proteinExistence type="predicted"/>
<dbReference type="GO" id="GO:0006398">
    <property type="term" value="P:mRNA 3'-end processing by stem-loop binding and cleavage"/>
    <property type="evidence" value="ECO:0007669"/>
    <property type="project" value="TreeGrafter"/>
</dbReference>
<dbReference type="GO" id="GO:0005847">
    <property type="term" value="C:mRNA cleavage and polyadenylation specificity factor complex"/>
    <property type="evidence" value="ECO:0007669"/>
    <property type="project" value="TreeGrafter"/>
</dbReference>
<dbReference type="EMBL" id="JAQQBS010001422">
    <property type="protein sequence ID" value="KAK0164393.1"/>
    <property type="molecule type" value="Genomic_DNA"/>
</dbReference>
<organism evidence="2 3">
    <name type="scientific">Microctonus aethiopoides</name>
    <dbReference type="NCBI Taxonomy" id="144406"/>
    <lineage>
        <taxon>Eukaryota</taxon>
        <taxon>Metazoa</taxon>
        <taxon>Ecdysozoa</taxon>
        <taxon>Arthropoda</taxon>
        <taxon>Hexapoda</taxon>
        <taxon>Insecta</taxon>
        <taxon>Pterygota</taxon>
        <taxon>Neoptera</taxon>
        <taxon>Endopterygota</taxon>
        <taxon>Hymenoptera</taxon>
        <taxon>Apocrita</taxon>
        <taxon>Ichneumonoidea</taxon>
        <taxon>Braconidae</taxon>
        <taxon>Euphorinae</taxon>
        <taxon>Microctonus</taxon>
    </lineage>
</organism>
<evidence type="ECO:0000313" key="3">
    <source>
        <dbReference type="Proteomes" id="UP001168990"/>
    </source>
</evidence>
<reference evidence="2" key="2">
    <citation type="submission" date="2023-03" db="EMBL/GenBank/DDBJ databases">
        <authorList>
            <person name="Inwood S.N."/>
            <person name="Skelly J.G."/>
            <person name="Guhlin J."/>
            <person name="Harrop T.W.R."/>
            <person name="Goldson S.G."/>
            <person name="Dearden P.K."/>
        </authorList>
    </citation>
    <scope>NUCLEOTIDE SEQUENCE</scope>
    <source>
        <strain evidence="2">Irish</strain>
        <tissue evidence="2">Whole body</tissue>
    </source>
</reference>
<sequence length="107" mass="12296">MSVDYILFSAHTDYEQTSDFIRILKPSHVVLVHGEQNEMSRLKAALQRDKMFEIMGSLGIKKAKSRKNNVWCLSKTKTGSLFISAVGFIRTYGHDNNRSEMHTENLF</sequence>
<dbReference type="GO" id="GO:0004534">
    <property type="term" value="F:5'-3' RNA exonuclease activity"/>
    <property type="evidence" value="ECO:0007669"/>
    <property type="project" value="TreeGrafter"/>
</dbReference>
<dbReference type="PANTHER" id="PTHR11203:SF11">
    <property type="entry name" value="CLEAVAGE AND POLYADENYLATION SPECIFICITY FACTOR SUBUNIT 3"/>
    <property type="match status" value="1"/>
</dbReference>
<accession>A0AA39KK25</accession>
<comment type="caution">
    <text evidence="2">The sequence shown here is derived from an EMBL/GenBank/DDBJ whole genome shotgun (WGS) entry which is preliminary data.</text>
</comment>
<name>A0AA39KK25_9HYME</name>
<keyword evidence="3" id="KW-1185">Reference proteome</keyword>
<dbReference type="Pfam" id="PF07521">
    <property type="entry name" value="RMMBL"/>
    <property type="match status" value="1"/>
</dbReference>
<gene>
    <name evidence="2" type="ORF">PV328_003029</name>
</gene>
<evidence type="ECO:0000259" key="1">
    <source>
        <dbReference type="Pfam" id="PF07521"/>
    </source>
</evidence>
<dbReference type="Proteomes" id="UP001168990">
    <property type="component" value="Unassembled WGS sequence"/>
</dbReference>
<protein>
    <recommendedName>
        <fullName evidence="1">Zn-dependent metallo-hydrolase RNA specificity domain-containing protein</fullName>
    </recommendedName>
</protein>
<dbReference type="InterPro" id="IPR011108">
    <property type="entry name" value="RMMBL"/>
</dbReference>
<evidence type="ECO:0000313" key="2">
    <source>
        <dbReference type="EMBL" id="KAK0164393.1"/>
    </source>
</evidence>
<dbReference type="InterPro" id="IPR036866">
    <property type="entry name" value="RibonucZ/Hydroxyglut_hydro"/>
</dbReference>